<gene>
    <name evidence="2" type="ORF">LMG22037_04101</name>
</gene>
<dbReference type="AlphaFoldDB" id="A0A6J5BM10"/>
<evidence type="ECO:0000256" key="1">
    <source>
        <dbReference type="SAM" id="MobiDB-lite"/>
    </source>
</evidence>
<reference evidence="2 3" key="1">
    <citation type="submission" date="2020-04" db="EMBL/GenBank/DDBJ databases">
        <authorList>
            <person name="De Canck E."/>
        </authorList>
    </citation>
    <scope>NUCLEOTIDE SEQUENCE [LARGE SCALE GENOMIC DNA]</scope>
    <source>
        <strain evidence="2 3">LMG 22037</strain>
    </source>
</reference>
<evidence type="ECO:0000313" key="2">
    <source>
        <dbReference type="EMBL" id="CAB3711734.1"/>
    </source>
</evidence>
<proteinExistence type="predicted"/>
<dbReference type="Proteomes" id="UP000494249">
    <property type="component" value="Unassembled WGS sequence"/>
</dbReference>
<organism evidence="2 3">
    <name type="scientific">Paraburkholderia phenoliruptrix</name>
    <dbReference type="NCBI Taxonomy" id="252970"/>
    <lineage>
        <taxon>Bacteria</taxon>
        <taxon>Pseudomonadati</taxon>
        <taxon>Pseudomonadota</taxon>
        <taxon>Betaproteobacteria</taxon>
        <taxon>Burkholderiales</taxon>
        <taxon>Burkholderiaceae</taxon>
        <taxon>Paraburkholderia</taxon>
    </lineage>
</organism>
<accession>A0A6J5BM10</accession>
<protein>
    <submittedName>
        <fullName evidence="2">Uncharacterized protein</fullName>
    </submittedName>
</protein>
<evidence type="ECO:0000313" key="3">
    <source>
        <dbReference type="Proteomes" id="UP000494249"/>
    </source>
</evidence>
<name>A0A6J5BM10_9BURK</name>
<feature type="region of interest" description="Disordered" evidence="1">
    <location>
        <begin position="72"/>
        <end position="96"/>
    </location>
</feature>
<sequence length="96" mass="9982">MKCPLPSSWIETVTSVPTNLSSSTFAAMLCENASASGVFSSIVYSNSSPIVSRPVSLTGVRIGWPPYIGSAAPETESVRGASNKAIPASPLNRSDH</sequence>
<dbReference type="EMBL" id="CADIKB010000022">
    <property type="protein sequence ID" value="CAB3711734.1"/>
    <property type="molecule type" value="Genomic_DNA"/>
</dbReference>